<accession>A0AAV5D1F9</accession>
<feature type="compositionally biased region" description="Pro residues" evidence="1">
    <location>
        <begin position="51"/>
        <end position="60"/>
    </location>
</feature>
<sequence>MTADVQMKDTEPQPAAAAPAAAGAGAGSLTLHHLKEIASVSRPALSKVGPPDLPPVPPSPSRRRRLRARDRLAFLSFALPASSDATPASPPCSQDDTDMDVDAAAPASQIAIKHGLPEIEIYCYLLVLIFLIDQKKFDEIPVLLGQNRTTVEYTCAKEASCSCPEGTHISPFSGSVQQMAIIVRLLLGEIPERTVFMQK</sequence>
<feature type="domain" description="26S proteasome non-ATPase regulatory subunit 3 N-terminal TPR repeats" evidence="2">
    <location>
        <begin position="162"/>
        <end position="199"/>
    </location>
</feature>
<evidence type="ECO:0000313" key="3">
    <source>
        <dbReference type="EMBL" id="GJN04231.1"/>
    </source>
</evidence>
<feature type="region of interest" description="Disordered" evidence="1">
    <location>
        <begin position="1"/>
        <end position="24"/>
    </location>
</feature>
<proteinExistence type="predicted"/>
<organism evidence="3 4">
    <name type="scientific">Eleusine coracana subsp. coracana</name>
    <dbReference type="NCBI Taxonomy" id="191504"/>
    <lineage>
        <taxon>Eukaryota</taxon>
        <taxon>Viridiplantae</taxon>
        <taxon>Streptophyta</taxon>
        <taxon>Embryophyta</taxon>
        <taxon>Tracheophyta</taxon>
        <taxon>Spermatophyta</taxon>
        <taxon>Magnoliopsida</taxon>
        <taxon>Liliopsida</taxon>
        <taxon>Poales</taxon>
        <taxon>Poaceae</taxon>
        <taxon>PACMAD clade</taxon>
        <taxon>Chloridoideae</taxon>
        <taxon>Cynodonteae</taxon>
        <taxon>Eleusininae</taxon>
        <taxon>Eleusine</taxon>
    </lineage>
</organism>
<evidence type="ECO:0000259" key="2">
    <source>
        <dbReference type="Pfam" id="PF25573"/>
    </source>
</evidence>
<keyword evidence="4" id="KW-1185">Reference proteome</keyword>
<name>A0AAV5D1F9_ELECO</name>
<feature type="region of interest" description="Disordered" evidence="1">
    <location>
        <begin position="42"/>
        <end position="64"/>
    </location>
</feature>
<evidence type="ECO:0000313" key="4">
    <source>
        <dbReference type="Proteomes" id="UP001054889"/>
    </source>
</evidence>
<dbReference type="AlphaFoldDB" id="A0AAV5D1F9"/>
<reference evidence="3" key="1">
    <citation type="journal article" date="2018" name="DNA Res.">
        <title>Multiple hybrid de novo genome assembly of finger millet, an orphan allotetraploid crop.</title>
        <authorList>
            <person name="Hatakeyama M."/>
            <person name="Aluri S."/>
            <person name="Balachadran M.T."/>
            <person name="Sivarajan S.R."/>
            <person name="Patrignani A."/>
            <person name="Gruter S."/>
            <person name="Poveda L."/>
            <person name="Shimizu-Inatsugi R."/>
            <person name="Baeten J."/>
            <person name="Francoijs K.J."/>
            <person name="Nataraja K.N."/>
            <person name="Reddy Y.A.N."/>
            <person name="Phadnis S."/>
            <person name="Ravikumar R.L."/>
            <person name="Schlapbach R."/>
            <person name="Sreeman S.M."/>
            <person name="Shimizu K.K."/>
        </authorList>
    </citation>
    <scope>NUCLEOTIDE SEQUENCE</scope>
</reference>
<dbReference type="InterPro" id="IPR057985">
    <property type="entry name" value="TPR_PSMD3_N"/>
</dbReference>
<feature type="compositionally biased region" description="Low complexity" evidence="1">
    <location>
        <begin position="14"/>
        <end position="23"/>
    </location>
</feature>
<feature type="compositionally biased region" description="Basic and acidic residues" evidence="1">
    <location>
        <begin position="1"/>
        <end position="11"/>
    </location>
</feature>
<dbReference type="Proteomes" id="UP001054889">
    <property type="component" value="Unassembled WGS sequence"/>
</dbReference>
<reference evidence="3" key="2">
    <citation type="submission" date="2021-12" db="EMBL/GenBank/DDBJ databases">
        <title>Resequencing data analysis of finger millet.</title>
        <authorList>
            <person name="Hatakeyama M."/>
            <person name="Aluri S."/>
            <person name="Balachadran M.T."/>
            <person name="Sivarajan S.R."/>
            <person name="Poveda L."/>
            <person name="Shimizu-Inatsugi R."/>
            <person name="Schlapbach R."/>
            <person name="Sreeman S.M."/>
            <person name="Shimizu K.K."/>
        </authorList>
    </citation>
    <scope>NUCLEOTIDE SEQUENCE</scope>
</reference>
<dbReference type="EMBL" id="BQKI01000010">
    <property type="protein sequence ID" value="GJN04231.1"/>
    <property type="molecule type" value="Genomic_DNA"/>
</dbReference>
<comment type="caution">
    <text evidence="3">The sequence shown here is derived from an EMBL/GenBank/DDBJ whole genome shotgun (WGS) entry which is preliminary data.</text>
</comment>
<gene>
    <name evidence="3" type="primary">ga21757</name>
    <name evidence="3" type="ORF">PR202_ga21757</name>
</gene>
<protein>
    <recommendedName>
        <fullName evidence="2">26S proteasome non-ATPase regulatory subunit 3 N-terminal TPR repeats domain-containing protein</fullName>
    </recommendedName>
</protein>
<evidence type="ECO:0000256" key="1">
    <source>
        <dbReference type="SAM" id="MobiDB-lite"/>
    </source>
</evidence>
<dbReference type="Pfam" id="PF25573">
    <property type="entry name" value="TPR_PSMD3_N"/>
    <property type="match status" value="1"/>
</dbReference>